<feature type="binding site" evidence="2">
    <location>
        <position position="72"/>
    </location>
    <ligand>
        <name>Fe cation</name>
        <dbReference type="ChEBI" id="CHEBI:24875"/>
    </ligand>
</feature>
<sequence length="255" mass="28686">MPIQFNIIEGQERHTMISLRKAQERGHANHGWLDSYHSFSFSSYQDPEHMHYSVLRVINEDVIAPGMGFGMHPHRDMEIITYMLKGELRHEDSLGNGSVIRAGDVQRMSAGTGIVHSEFNASDRSQAHLLQIWLLPEEGGISPGYEEKHFAAEEKRDRWCLVASRDGREGSLRIHQDVALYATVLSENQRIEYSMQRGRSVYLHVVRGSLIVDGLLLEAGDAAKVDAQQHIEITAGEAAEVLLFDLPSHHSVNLV</sequence>
<gene>
    <name evidence="6" type="ordered locus">Mfla_1833</name>
</gene>
<dbReference type="InterPro" id="IPR003829">
    <property type="entry name" value="Pirin_N_dom"/>
</dbReference>
<feature type="binding site" evidence="2">
    <location>
        <position position="116"/>
    </location>
    <ligand>
        <name>Fe cation</name>
        <dbReference type="ChEBI" id="CHEBI:24875"/>
    </ligand>
</feature>
<dbReference type="Pfam" id="PF02678">
    <property type="entry name" value="Pirin"/>
    <property type="match status" value="1"/>
</dbReference>
<dbReference type="AlphaFoldDB" id="Q1H087"/>
<keyword evidence="7" id="KW-1185">Reference proteome</keyword>
<dbReference type="EMBL" id="CP000284">
    <property type="protein sequence ID" value="ABE50100.1"/>
    <property type="molecule type" value="Genomic_DNA"/>
</dbReference>
<dbReference type="InterPro" id="IPR011051">
    <property type="entry name" value="RmlC_Cupin_sf"/>
</dbReference>
<dbReference type="Gene3D" id="2.60.120.10">
    <property type="entry name" value="Jelly Rolls"/>
    <property type="match status" value="2"/>
</dbReference>
<organism evidence="6 7">
    <name type="scientific">Methylobacillus flagellatus (strain ATCC 51484 / DSM 6875 / VKM B-1610 / KT)</name>
    <dbReference type="NCBI Taxonomy" id="265072"/>
    <lineage>
        <taxon>Bacteria</taxon>
        <taxon>Pseudomonadati</taxon>
        <taxon>Pseudomonadota</taxon>
        <taxon>Betaproteobacteria</taxon>
        <taxon>Nitrosomonadales</taxon>
        <taxon>Methylophilaceae</taxon>
        <taxon>Methylobacillus</taxon>
    </lineage>
</organism>
<dbReference type="CDD" id="cd20311">
    <property type="entry name" value="cupin_Yhhw_C"/>
    <property type="match status" value="1"/>
</dbReference>
<feature type="binding site" evidence="2">
    <location>
        <position position="118"/>
    </location>
    <ligand>
        <name>Fe cation</name>
        <dbReference type="ChEBI" id="CHEBI:24875"/>
    </ligand>
</feature>
<evidence type="ECO:0000259" key="4">
    <source>
        <dbReference type="Pfam" id="PF02678"/>
    </source>
</evidence>
<name>Q1H087_METFK</name>
<feature type="domain" description="Pirin N-terminal" evidence="4">
    <location>
        <begin position="22"/>
        <end position="134"/>
    </location>
</feature>
<proteinExistence type="inferred from homology"/>
<evidence type="ECO:0000256" key="2">
    <source>
        <dbReference type="PIRSR" id="PIRSR006232-1"/>
    </source>
</evidence>
<accession>Q1H087</accession>
<dbReference type="InterPro" id="IPR012093">
    <property type="entry name" value="Pirin"/>
</dbReference>
<reference evidence="6 7" key="1">
    <citation type="submission" date="2006-03" db="EMBL/GenBank/DDBJ databases">
        <title>Complete sequence of Methylobacillus flagellatus KT.</title>
        <authorList>
            <consortium name="US DOE Joint Genome Institute"/>
            <person name="Copeland A."/>
            <person name="Lucas S."/>
            <person name="Lapidus A."/>
            <person name="Barry K."/>
            <person name="Detter J.C."/>
            <person name="Glavina del Rio T."/>
            <person name="Hammon N."/>
            <person name="Israni S."/>
            <person name="Dalin E."/>
            <person name="Tice H."/>
            <person name="Pitluck S."/>
            <person name="Brettin T."/>
            <person name="Bruce D."/>
            <person name="Han C."/>
            <person name="Tapia R."/>
            <person name="Saunders E."/>
            <person name="Gilna P."/>
            <person name="Schmutz J."/>
            <person name="Larimer F."/>
            <person name="Land M."/>
            <person name="Kyrpides N."/>
            <person name="Anderson I."/>
            <person name="Richardson P."/>
        </authorList>
    </citation>
    <scope>NUCLEOTIDE SEQUENCE [LARGE SCALE GENOMIC DNA]</scope>
    <source>
        <strain evidence="7">KT / ATCC 51484 / DSM 6875</strain>
    </source>
</reference>
<keyword evidence="2" id="KW-0479">Metal-binding</keyword>
<dbReference type="HOGENOM" id="CLU_064194_2_2_4"/>
<comment type="similarity">
    <text evidence="1 3">Belongs to the pirin family.</text>
</comment>
<dbReference type="KEGG" id="mfa:Mfla_1833"/>
<dbReference type="InterPro" id="IPR041602">
    <property type="entry name" value="Quercetinase_C"/>
</dbReference>
<dbReference type="eggNOG" id="COG1741">
    <property type="taxonomic scope" value="Bacteria"/>
</dbReference>
<evidence type="ECO:0000259" key="5">
    <source>
        <dbReference type="Pfam" id="PF17954"/>
    </source>
</evidence>
<dbReference type="PANTHER" id="PTHR43212">
    <property type="entry name" value="QUERCETIN 2,3-DIOXYGENASE"/>
    <property type="match status" value="1"/>
</dbReference>
<dbReference type="GO" id="GO:0046872">
    <property type="term" value="F:metal ion binding"/>
    <property type="evidence" value="ECO:0007669"/>
    <property type="project" value="UniProtKB-KW"/>
</dbReference>
<dbReference type="STRING" id="265072.Mfla_1833"/>
<dbReference type="Pfam" id="PF17954">
    <property type="entry name" value="Pirin_C_2"/>
    <property type="match status" value="1"/>
</dbReference>
<dbReference type="InterPro" id="IPR014710">
    <property type="entry name" value="RmlC-like_jellyroll"/>
</dbReference>
<keyword evidence="2" id="KW-0408">Iron</keyword>
<dbReference type="Proteomes" id="UP000002440">
    <property type="component" value="Chromosome"/>
</dbReference>
<comment type="cofactor">
    <cofactor evidence="2">
        <name>Fe cation</name>
        <dbReference type="ChEBI" id="CHEBI:24875"/>
    </cofactor>
    <text evidence="2">Binds 1 Fe cation per subunit.</text>
</comment>
<evidence type="ECO:0000313" key="6">
    <source>
        <dbReference type="EMBL" id="ABE50100.1"/>
    </source>
</evidence>
<feature type="domain" description="Quercetin 2,3-dioxygenase C-terminal cupin" evidence="5">
    <location>
        <begin position="161"/>
        <end position="246"/>
    </location>
</feature>
<dbReference type="CDD" id="cd02910">
    <property type="entry name" value="cupin_Yhhw_N"/>
    <property type="match status" value="1"/>
</dbReference>
<dbReference type="SUPFAM" id="SSF51182">
    <property type="entry name" value="RmlC-like cupins"/>
    <property type="match status" value="1"/>
</dbReference>
<protein>
    <submittedName>
        <fullName evidence="6">Pirin-like protein</fullName>
    </submittedName>
</protein>
<evidence type="ECO:0000313" key="7">
    <source>
        <dbReference type="Proteomes" id="UP000002440"/>
    </source>
</evidence>
<dbReference type="PIRSF" id="PIRSF006232">
    <property type="entry name" value="Pirin"/>
    <property type="match status" value="1"/>
</dbReference>
<evidence type="ECO:0000256" key="1">
    <source>
        <dbReference type="ARBA" id="ARBA00008416"/>
    </source>
</evidence>
<dbReference type="PANTHER" id="PTHR43212:SF3">
    <property type="entry name" value="QUERCETIN 2,3-DIOXYGENASE"/>
    <property type="match status" value="1"/>
</dbReference>
<evidence type="ECO:0000256" key="3">
    <source>
        <dbReference type="RuleBase" id="RU003457"/>
    </source>
</evidence>
<feature type="binding site" evidence="2">
    <location>
        <position position="74"/>
    </location>
    <ligand>
        <name>Fe cation</name>
        <dbReference type="ChEBI" id="CHEBI:24875"/>
    </ligand>
</feature>